<comment type="caution">
    <text evidence="7">The sequence shown here is derived from an EMBL/GenBank/DDBJ whole genome shotgun (WGS) entry which is preliminary data.</text>
</comment>
<dbReference type="PRINTS" id="PR00368">
    <property type="entry name" value="FADPNR"/>
</dbReference>
<dbReference type="Proteomes" id="UP001500842">
    <property type="component" value="Unassembled WGS sequence"/>
</dbReference>
<keyword evidence="3" id="KW-0274">FAD</keyword>
<dbReference type="InterPro" id="IPR036188">
    <property type="entry name" value="FAD/NAD-bd_sf"/>
</dbReference>
<dbReference type="PRINTS" id="PR00411">
    <property type="entry name" value="PNDRDTASEI"/>
</dbReference>
<gene>
    <name evidence="7" type="ORF">GCM10009788_50100</name>
</gene>
<evidence type="ECO:0000256" key="2">
    <source>
        <dbReference type="ARBA" id="ARBA00022630"/>
    </source>
</evidence>
<dbReference type="RefSeq" id="WP_344113779.1">
    <property type="nucleotide sequence ID" value="NZ_BAAAOR010000038.1"/>
</dbReference>
<organism evidence="7 8">
    <name type="scientific">Nocardioides humi</name>
    <dbReference type="NCBI Taxonomy" id="449461"/>
    <lineage>
        <taxon>Bacteria</taxon>
        <taxon>Bacillati</taxon>
        <taxon>Actinomycetota</taxon>
        <taxon>Actinomycetes</taxon>
        <taxon>Propionibacteriales</taxon>
        <taxon>Nocardioidaceae</taxon>
        <taxon>Nocardioides</taxon>
    </lineage>
</organism>
<dbReference type="Gene3D" id="3.50.50.60">
    <property type="entry name" value="FAD/NAD(P)-binding domain"/>
    <property type="match status" value="2"/>
</dbReference>
<evidence type="ECO:0000259" key="6">
    <source>
        <dbReference type="Pfam" id="PF14759"/>
    </source>
</evidence>
<dbReference type="InterPro" id="IPR028202">
    <property type="entry name" value="Reductase_C"/>
</dbReference>
<dbReference type="Pfam" id="PF07992">
    <property type="entry name" value="Pyr_redox_2"/>
    <property type="match status" value="1"/>
</dbReference>
<dbReference type="Pfam" id="PF14759">
    <property type="entry name" value="Reductase_C"/>
    <property type="match status" value="1"/>
</dbReference>
<accession>A0ABN2BIP4</accession>
<dbReference type="PANTHER" id="PTHR43557:SF2">
    <property type="entry name" value="RIESKE DOMAIN-CONTAINING PROTEIN-RELATED"/>
    <property type="match status" value="1"/>
</dbReference>
<sequence length="404" mass="42485">MLEQVVIVGAGIGGLRVAERLRRAKYDGSLVLVGSEPHRPYDRPPLSKGFLAGAEPVWLRAEDRWDALDLDLRVGSRADRLDLAAGIVEVGHDRVPFDRLVVATGVRPRTIPDWSGPGVHVLRSLDDAIELRRAMNGSRRLVVIGAGVLGTEVAAAARARGLEVHLVDPQPTPLAVAVPPILGRAVARWHADRGVHLHLGRGVTAVGGDAGPRVTLDDGTELDADLVLVAIGSVPNAEWLVGSGVAVDDGVLTDETMTASDPRVLAIGDVARVRSAAGHRRLEHWDNAVALAGPVARNLLREPADREPIAAVPYFWTDQYDVKVQVLGSVGAADTVLVVDGDPESGSWLALHTDADDRLVGVSGAGSPAAINRCRAALIDGRPVAELLAAAPWTLTGSAGAPRS</sequence>
<reference evidence="7 8" key="1">
    <citation type="journal article" date="2019" name="Int. J. Syst. Evol. Microbiol.">
        <title>The Global Catalogue of Microorganisms (GCM) 10K type strain sequencing project: providing services to taxonomists for standard genome sequencing and annotation.</title>
        <authorList>
            <consortium name="The Broad Institute Genomics Platform"/>
            <consortium name="The Broad Institute Genome Sequencing Center for Infectious Disease"/>
            <person name="Wu L."/>
            <person name="Ma J."/>
        </authorList>
    </citation>
    <scope>NUCLEOTIDE SEQUENCE [LARGE SCALE GENOMIC DNA]</scope>
    <source>
        <strain evidence="7 8">JCM 14942</strain>
    </source>
</reference>
<dbReference type="EMBL" id="BAAAOR010000038">
    <property type="protein sequence ID" value="GAA1541356.1"/>
    <property type="molecule type" value="Genomic_DNA"/>
</dbReference>
<evidence type="ECO:0000313" key="7">
    <source>
        <dbReference type="EMBL" id="GAA1541356.1"/>
    </source>
</evidence>
<keyword evidence="4" id="KW-0560">Oxidoreductase</keyword>
<comment type="cofactor">
    <cofactor evidence="1">
        <name>FAD</name>
        <dbReference type="ChEBI" id="CHEBI:57692"/>
    </cofactor>
</comment>
<name>A0ABN2BIP4_9ACTN</name>
<dbReference type="InterPro" id="IPR016156">
    <property type="entry name" value="FAD/NAD-linked_Rdtase_dimer_sf"/>
</dbReference>
<dbReference type="Gene3D" id="3.30.390.30">
    <property type="match status" value="1"/>
</dbReference>
<dbReference type="SUPFAM" id="SSF51905">
    <property type="entry name" value="FAD/NAD(P)-binding domain"/>
    <property type="match status" value="2"/>
</dbReference>
<feature type="domain" description="Reductase C-terminal" evidence="6">
    <location>
        <begin position="314"/>
        <end position="387"/>
    </location>
</feature>
<dbReference type="InterPro" id="IPR023753">
    <property type="entry name" value="FAD/NAD-binding_dom"/>
</dbReference>
<evidence type="ECO:0000256" key="1">
    <source>
        <dbReference type="ARBA" id="ARBA00001974"/>
    </source>
</evidence>
<dbReference type="PANTHER" id="PTHR43557">
    <property type="entry name" value="APOPTOSIS-INDUCING FACTOR 1"/>
    <property type="match status" value="1"/>
</dbReference>
<proteinExistence type="predicted"/>
<keyword evidence="8" id="KW-1185">Reference proteome</keyword>
<evidence type="ECO:0000259" key="5">
    <source>
        <dbReference type="Pfam" id="PF07992"/>
    </source>
</evidence>
<evidence type="ECO:0000256" key="4">
    <source>
        <dbReference type="ARBA" id="ARBA00023002"/>
    </source>
</evidence>
<dbReference type="SUPFAM" id="SSF55424">
    <property type="entry name" value="FAD/NAD-linked reductases, dimerisation (C-terminal) domain"/>
    <property type="match status" value="1"/>
</dbReference>
<keyword evidence="2" id="KW-0285">Flavoprotein</keyword>
<dbReference type="InterPro" id="IPR050446">
    <property type="entry name" value="FAD-oxidoreductase/Apoptosis"/>
</dbReference>
<evidence type="ECO:0000313" key="8">
    <source>
        <dbReference type="Proteomes" id="UP001500842"/>
    </source>
</evidence>
<feature type="domain" description="FAD/NAD(P)-binding" evidence="5">
    <location>
        <begin position="4"/>
        <end position="290"/>
    </location>
</feature>
<evidence type="ECO:0000256" key="3">
    <source>
        <dbReference type="ARBA" id="ARBA00022827"/>
    </source>
</evidence>
<protein>
    <submittedName>
        <fullName evidence="7">FAD-dependent oxidoreductase</fullName>
    </submittedName>
</protein>